<dbReference type="PANTHER" id="PTHR42695">
    <property type="entry name" value="GLUTAMINE AMIDOTRANSFERASE YLR126C-RELATED"/>
    <property type="match status" value="1"/>
</dbReference>
<protein>
    <submittedName>
        <fullName evidence="1">Class I glutamine amidotransferase-like protein</fullName>
    </submittedName>
</protein>
<comment type="caution">
    <text evidence="1">The sequence shown here is derived from an EMBL/GenBank/DDBJ whole genome shotgun (WGS) entry which is preliminary data.</text>
</comment>
<gene>
    <name evidence="1" type="ORF">ATEIFO6365_0007035300</name>
</gene>
<sequence>MHIALLDVDVPVPTVYRARGLYSSQFRHLLDRAAARLNRSASRRISLFCSSYDVVGGALPPLASLRTAPDPSDPDGTPGNPLARPIDGILITGAAAAAYDVDAHAWIAPLQSFIQTVYTDYPHVRLFGSCFGHQIIAQALLSPAFAGHDLARAVRVEAAGPAGSEMGLVPVVLSREFVERFAVLQRLPSPACLRLQMVHMDWVVPGRQRELPAGWVNVGSSERCPVQGLYCPHRVLTYQGHFEFDVFVTRETVEEFGRRCGWEEEVVRRYVKDVEKGRDGCEEGQEDNDDSRVAAEVVVLFFAEG</sequence>
<reference evidence="1 2" key="1">
    <citation type="submission" date="2020-01" db="EMBL/GenBank/DDBJ databases">
        <title>Aspergillus terreus IFO 6365 whole genome shotgun sequence.</title>
        <authorList>
            <person name="Kanamasa S."/>
            <person name="Takahashi H."/>
        </authorList>
    </citation>
    <scope>NUCLEOTIDE SEQUENCE [LARGE SCALE GENOMIC DNA]</scope>
    <source>
        <strain evidence="1 2">IFO 6365</strain>
    </source>
</reference>
<proteinExistence type="predicted"/>
<dbReference type="SUPFAM" id="SSF52317">
    <property type="entry name" value="Class I glutamine amidotransferase-like"/>
    <property type="match status" value="1"/>
</dbReference>
<dbReference type="Proteomes" id="UP000452235">
    <property type="component" value="Unassembled WGS sequence"/>
</dbReference>
<dbReference type="VEuPathDB" id="FungiDB:ATEG_07620"/>
<accession>A0A5M3Z5Z1</accession>
<keyword evidence="1" id="KW-0808">Transferase</keyword>
<dbReference type="GO" id="GO:0016740">
    <property type="term" value="F:transferase activity"/>
    <property type="evidence" value="ECO:0007669"/>
    <property type="project" value="UniProtKB-KW"/>
</dbReference>
<name>A0A5M3Z5Z1_ASPTE</name>
<dbReference type="EMBL" id="BLJY01000007">
    <property type="protein sequence ID" value="GFF17804.1"/>
    <property type="molecule type" value="Genomic_DNA"/>
</dbReference>
<dbReference type="AlphaFoldDB" id="A0A5M3Z5Z1"/>
<dbReference type="Gene3D" id="3.40.50.880">
    <property type="match status" value="1"/>
</dbReference>
<organism evidence="1 2">
    <name type="scientific">Aspergillus terreus</name>
    <dbReference type="NCBI Taxonomy" id="33178"/>
    <lineage>
        <taxon>Eukaryota</taxon>
        <taxon>Fungi</taxon>
        <taxon>Dikarya</taxon>
        <taxon>Ascomycota</taxon>
        <taxon>Pezizomycotina</taxon>
        <taxon>Eurotiomycetes</taxon>
        <taxon>Eurotiomycetidae</taxon>
        <taxon>Eurotiales</taxon>
        <taxon>Aspergillaceae</taxon>
        <taxon>Aspergillus</taxon>
        <taxon>Aspergillus subgen. Circumdati</taxon>
    </lineage>
</organism>
<dbReference type="GO" id="GO:0005829">
    <property type="term" value="C:cytosol"/>
    <property type="evidence" value="ECO:0007669"/>
    <property type="project" value="TreeGrafter"/>
</dbReference>
<evidence type="ECO:0000313" key="1">
    <source>
        <dbReference type="EMBL" id="GFF17804.1"/>
    </source>
</evidence>
<dbReference type="InterPro" id="IPR029062">
    <property type="entry name" value="Class_I_gatase-like"/>
</dbReference>
<dbReference type="OrthoDB" id="1669814at2759"/>
<dbReference type="InterPro" id="IPR044992">
    <property type="entry name" value="ChyE-like"/>
</dbReference>
<evidence type="ECO:0000313" key="2">
    <source>
        <dbReference type="Proteomes" id="UP000452235"/>
    </source>
</evidence>
<dbReference type="GO" id="GO:0005634">
    <property type="term" value="C:nucleus"/>
    <property type="evidence" value="ECO:0007669"/>
    <property type="project" value="TreeGrafter"/>
</dbReference>
<keyword evidence="2" id="KW-1185">Reference proteome</keyword>
<keyword evidence="1" id="KW-0315">Glutamine amidotransferase</keyword>
<dbReference type="PANTHER" id="PTHR42695:SF6">
    <property type="entry name" value="GLUTAMINE AMIDOTRANSFERASE DOMAIN-CONTAINING PROTEIN"/>
    <property type="match status" value="1"/>
</dbReference>